<feature type="transmembrane region" description="Helical" evidence="8">
    <location>
        <begin position="291"/>
        <end position="308"/>
    </location>
</feature>
<feature type="region of interest" description="Disordered" evidence="7">
    <location>
        <begin position="403"/>
        <end position="437"/>
    </location>
</feature>
<comment type="caution">
    <text evidence="10">The sequence shown here is derived from an EMBL/GenBank/DDBJ whole genome shotgun (WGS) entry which is preliminary data.</text>
</comment>
<dbReference type="Gene3D" id="1.20.1250.20">
    <property type="entry name" value="MFS general substrate transporter like domains"/>
    <property type="match status" value="1"/>
</dbReference>
<feature type="domain" description="Major facilitator superfamily (MFS) profile" evidence="9">
    <location>
        <begin position="18"/>
        <end position="405"/>
    </location>
</feature>
<evidence type="ECO:0000256" key="3">
    <source>
        <dbReference type="ARBA" id="ARBA00022475"/>
    </source>
</evidence>
<comment type="subcellular location">
    <subcellularLocation>
        <location evidence="1">Cell membrane</location>
        <topology evidence="1">Multi-pass membrane protein</topology>
    </subcellularLocation>
</comment>
<dbReference type="OrthoDB" id="5379144at2"/>
<evidence type="ECO:0000256" key="5">
    <source>
        <dbReference type="ARBA" id="ARBA00022989"/>
    </source>
</evidence>
<keyword evidence="4 8" id="KW-0812">Transmembrane</keyword>
<evidence type="ECO:0000256" key="6">
    <source>
        <dbReference type="ARBA" id="ARBA00023136"/>
    </source>
</evidence>
<dbReference type="InterPro" id="IPR020846">
    <property type="entry name" value="MFS_dom"/>
</dbReference>
<reference evidence="10 11" key="1">
    <citation type="submission" date="2018-03" db="EMBL/GenBank/DDBJ databases">
        <title>Novel Streptomyces sp. from soil.</title>
        <authorList>
            <person name="Tan G.Y.A."/>
            <person name="Lee Z.Y."/>
        </authorList>
    </citation>
    <scope>NUCLEOTIDE SEQUENCE [LARGE SCALE GENOMIC DNA]</scope>
    <source>
        <strain evidence="10 11">ST5x</strain>
    </source>
</reference>
<evidence type="ECO:0000259" key="9">
    <source>
        <dbReference type="PROSITE" id="PS50850"/>
    </source>
</evidence>
<evidence type="ECO:0000256" key="8">
    <source>
        <dbReference type="SAM" id="Phobius"/>
    </source>
</evidence>
<dbReference type="AlphaFoldDB" id="A0A2S9PU10"/>
<dbReference type="InterPro" id="IPR036259">
    <property type="entry name" value="MFS_trans_sf"/>
</dbReference>
<keyword evidence="2" id="KW-0813">Transport</keyword>
<dbReference type="Pfam" id="PF07690">
    <property type="entry name" value="MFS_1"/>
    <property type="match status" value="1"/>
</dbReference>
<feature type="transmembrane region" description="Helical" evidence="8">
    <location>
        <begin position="261"/>
        <end position="279"/>
    </location>
</feature>
<evidence type="ECO:0000256" key="1">
    <source>
        <dbReference type="ARBA" id="ARBA00004651"/>
    </source>
</evidence>
<accession>A0A2S9PU10</accession>
<dbReference type="InterPro" id="IPR011701">
    <property type="entry name" value="MFS"/>
</dbReference>
<protein>
    <submittedName>
        <fullName evidence="10">MFS transporter</fullName>
    </submittedName>
</protein>
<dbReference type="InterPro" id="IPR005829">
    <property type="entry name" value="Sugar_transporter_CS"/>
</dbReference>
<feature type="transmembrane region" description="Helical" evidence="8">
    <location>
        <begin position="85"/>
        <end position="103"/>
    </location>
</feature>
<dbReference type="InterPro" id="IPR050171">
    <property type="entry name" value="MFS_Transporters"/>
</dbReference>
<dbReference type="PANTHER" id="PTHR23517">
    <property type="entry name" value="RESISTANCE PROTEIN MDTM, PUTATIVE-RELATED-RELATED"/>
    <property type="match status" value="1"/>
</dbReference>
<feature type="transmembrane region" description="Helical" evidence="8">
    <location>
        <begin position="378"/>
        <end position="397"/>
    </location>
</feature>
<dbReference type="CDD" id="cd17329">
    <property type="entry name" value="MFS_MdtH_MDR_like"/>
    <property type="match status" value="1"/>
</dbReference>
<evidence type="ECO:0000256" key="4">
    <source>
        <dbReference type="ARBA" id="ARBA00022692"/>
    </source>
</evidence>
<dbReference type="GO" id="GO:0005886">
    <property type="term" value="C:plasma membrane"/>
    <property type="evidence" value="ECO:0007669"/>
    <property type="project" value="UniProtKB-SubCell"/>
</dbReference>
<evidence type="ECO:0000313" key="11">
    <source>
        <dbReference type="Proteomes" id="UP000239322"/>
    </source>
</evidence>
<feature type="transmembrane region" description="Helical" evidence="8">
    <location>
        <begin position="109"/>
        <end position="132"/>
    </location>
</feature>
<name>A0A2S9PU10_9ACTN</name>
<sequence length="437" mass="46262">MTTPRGRLAHATRGLPKVFWYLWASILINQLGSFVILFMAMYLTKERGFSASFAGLVVGLAFGGGGMFGTLLGGFVADFLGRRRTLLAGNLATAVLMTLLAFARERTSILLLAVAVGLASNMVRPAASALMVDVTDEEHRARAFSLQFWAVNLGFATAGALAGFVIEVDYTLLFLLDAATTLLGALLVFFRVPEPRPPVRTAPAGHATTRGKRDDGVAAVLRDTPFLTLVGLAVLFSVVFMQHMSTLPLAVQDAGLPPATYGWLIALNGVVIVTGQLFVPRIVHGRRPERILALAAVLMGGGFAVLAVGQSLLFFIVSVLIWTAGEMLNASTGPALAAKLSPDHMRGRYQGFFTVSYNMAGLVGPSLGGYVLQHGGSLLWLGCLALGALTGVGHLAAGRARNRRAAHPADAGDQAARPVEPPDERTARRHSDHGDPS</sequence>
<feature type="transmembrane region" description="Helical" evidence="8">
    <location>
        <begin position="20"/>
        <end position="43"/>
    </location>
</feature>
<dbReference type="SUPFAM" id="SSF103473">
    <property type="entry name" value="MFS general substrate transporter"/>
    <property type="match status" value="1"/>
</dbReference>
<feature type="transmembrane region" description="Helical" evidence="8">
    <location>
        <begin position="49"/>
        <end position="73"/>
    </location>
</feature>
<dbReference type="RefSeq" id="WP_105869917.1">
    <property type="nucleotide sequence ID" value="NZ_PVLV01000270.1"/>
</dbReference>
<evidence type="ECO:0000256" key="2">
    <source>
        <dbReference type="ARBA" id="ARBA00022448"/>
    </source>
</evidence>
<dbReference type="PANTHER" id="PTHR23517:SF2">
    <property type="entry name" value="MULTIDRUG RESISTANCE PROTEIN MDTH"/>
    <property type="match status" value="1"/>
</dbReference>
<gene>
    <name evidence="10" type="ORF">C6N75_17930</name>
</gene>
<organism evidence="10 11">
    <name type="scientific">Streptomyces solincola</name>
    <dbReference type="NCBI Taxonomy" id="2100817"/>
    <lineage>
        <taxon>Bacteria</taxon>
        <taxon>Bacillati</taxon>
        <taxon>Actinomycetota</taxon>
        <taxon>Actinomycetes</taxon>
        <taxon>Kitasatosporales</taxon>
        <taxon>Streptomycetaceae</taxon>
        <taxon>Streptomyces</taxon>
    </lineage>
</organism>
<dbReference type="EMBL" id="PVLV01000270">
    <property type="protein sequence ID" value="PRH77901.1"/>
    <property type="molecule type" value="Genomic_DNA"/>
</dbReference>
<evidence type="ECO:0000256" key="7">
    <source>
        <dbReference type="SAM" id="MobiDB-lite"/>
    </source>
</evidence>
<feature type="transmembrane region" description="Helical" evidence="8">
    <location>
        <begin position="144"/>
        <end position="166"/>
    </location>
</feature>
<feature type="transmembrane region" description="Helical" evidence="8">
    <location>
        <begin position="220"/>
        <end position="241"/>
    </location>
</feature>
<feature type="transmembrane region" description="Helical" evidence="8">
    <location>
        <begin position="172"/>
        <end position="190"/>
    </location>
</feature>
<dbReference type="Proteomes" id="UP000239322">
    <property type="component" value="Unassembled WGS sequence"/>
</dbReference>
<evidence type="ECO:0000313" key="10">
    <source>
        <dbReference type="EMBL" id="PRH77901.1"/>
    </source>
</evidence>
<dbReference type="PROSITE" id="PS50850">
    <property type="entry name" value="MFS"/>
    <property type="match status" value="1"/>
</dbReference>
<keyword evidence="11" id="KW-1185">Reference proteome</keyword>
<keyword evidence="6 8" id="KW-0472">Membrane</keyword>
<dbReference type="PROSITE" id="PS00216">
    <property type="entry name" value="SUGAR_TRANSPORT_1"/>
    <property type="match status" value="1"/>
</dbReference>
<keyword evidence="3" id="KW-1003">Cell membrane</keyword>
<keyword evidence="5 8" id="KW-1133">Transmembrane helix</keyword>
<dbReference type="GO" id="GO:0022857">
    <property type="term" value="F:transmembrane transporter activity"/>
    <property type="evidence" value="ECO:0007669"/>
    <property type="project" value="InterPro"/>
</dbReference>
<proteinExistence type="predicted"/>